<dbReference type="InterPro" id="IPR011990">
    <property type="entry name" value="TPR-like_helical_dom_sf"/>
</dbReference>
<dbReference type="STRING" id="337451.A0A443NCE2"/>
<dbReference type="GO" id="GO:0003723">
    <property type="term" value="F:RNA binding"/>
    <property type="evidence" value="ECO:0007669"/>
    <property type="project" value="InterPro"/>
</dbReference>
<keyword evidence="1" id="KW-0677">Repeat</keyword>
<dbReference type="PROSITE" id="PS51375">
    <property type="entry name" value="PPR"/>
    <property type="match status" value="1"/>
</dbReference>
<dbReference type="PANTHER" id="PTHR47926">
    <property type="entry name" value="PENTATRICOPEPTIDE REPEAT-CONTAINING PROTEIN"/>
    <property type="match status" value="1"/>
</dbReference>
<evidence type="ECO:0000313" key="3">
    <source>
        <dbReference type="EMBL" id="RWR76166.1"/>
    </source>
</evidence>
<dbReference type="InterPro" id="IPR002885">
    <property type="entry name" value="PPR_rpt"/>
</dbReference>
<dbReference type="PANTHER" id="PTHR47926:SF347">
    <property type="entry name" value="PENTATRICOPEPTIDE REPEAT-CONTAINING PROTEIN"/>
    <property type="match status" value="1"/>
</dbReference>
<dbReference type="Proteomes" id="UP000283530">
    <property type="component" value="Unassembled WGS sequence"/>
</dbReference>
<dbReference type="Pfam" id="PF01535">
    <property type="entry name" value="PPR"/>
    <property type="match status" value="1"/>
</dbReference>
<gene>
    <name evidence="3" type="ORF">CKAN_00458800</name>
</gene>
<feature type="repeat" description="PPR" evidence="2">
    <location>
        <begin position="50"/>
        <end position="84"/>
    </location>
</feature>
<dbReference type="OrthoDB" id="1936721at2759"/>
<evidence type="ECO:0000313" key="4">
    <source>
        <dbReference type="Proteomes" id="UP000283530"/>
    </source>
</evidence>
<dbReference type="GO" id="GO:0009451">
    <property type="term" value="P:RNA modification"/>
    <property type="evidence" value="ECO:0007669"/>
    <property type="project" value="InterPro"/>
</dbReference>
<name>A0A443NCE2_9MAGN</name>
<dbReference type="FunFam" id="1.25.40.10:FF:000196">
    <property type="entry name" value="Pentatricopeptide repeat-containing protein At4g14850"/>
    <property type="match status" value="1"/>
</dbReference>
<accession>A0A443NCE2</accession>
<sequence length="122" mass="13620">MDLSKQIHGLIIKVGVALDLYAGSALVDVYSKCSCVNDARVVFEEMAERDVVVWNAMIFVYTLNSQCEDALKLFLEMLPARMKPNEFTFVALVASANMYAKCGSIDEAQRLFDTMHGRDVVC</sequence>
<evidence type="ECO:0000256" key="2">
    <source>
        <dbReference type="PROSITE-ProRule" id="PRU00708"/>
    </source>
</evidence>
<dbReference type="Gene3D" id="1.25.40.10">
    <property type="entry name" value="Tetratricopeptide repeat domain"/>
    <property type="match status" value="1"/>
</dbReference>
<dbReference type="Pfam" id="PF13041">
    <property type="entry name" value="PPR_2"/>
    <property type="match status" value="1"/>
</dbReference>
<evidence type="ECO:0000256" key="1">
    <source>
        <dbReference type="ARBA" id="ARBA00022737"/>
    </source>
</evidence>
<protein>
    <submittedName>
        <fullName evidence="3">Pentatricopeptide repeat</fullName>
    </submittedName>
</protein>
<organism evidence="3 4">
    <name type="scientific">Cinnamomum micranthum f. kanehirae</name>
    <dbReference type="NCBI Taxonomy" id="337451"/>
    <lineage>
        <taxon>Eukaryota</taxon>
        <taxon>Viridiplantae</taxon>
        <taxon>Streptophyta</taxon>
        <taxon>Embryophyta</taxon>
        <taxon>Tracheophyta</taxon>
        <taxon>Spermatophyta</taxon>
        <taxon>Magnoliopsida</taxon>
        <taxon>Magnoliidae</taxon>
        <taxon>Laurales</taxon>
        <taxon>Lauraceae</taxon>
        <taxon>Cinnamomum</taxon>
    </lineage>
</organism>
<proteinExistence type="predicted"/>
<dbReference type="EMBL" id="QPKB01000002">
    <property type="protein sequence ID" value="RWR76166.1"/>
    <property type="molecule type" value="Genomic_DNA"/>
</dbReference>
<comment type="caution">
    <text evidence="3">The sequence shown here is derived from an EMBL/GenBank/DDBJ whole genome shotgun (WGS) entry which is preliminary data.</text>
</comment>
<dbReference type="AlphaFoldDB" id="A0A443NCE2"/>
<dbReference type="NCBIfam" id="TIGR00756">
    <property type="entry name" value="PPR"/>
    <property type="match status" value="2"/>
</dbReference>
<reference evidence="3 4" key="1">
    <citation type="journal article" date="2019" name="Nat. Plants">
        <title>Stout camphor tree genome fills gaps in understanding of flowering plant genome evolution.</title>
        <authorList>
            <person name="Chaw S.M."/>
            <person name="Liu Y.C."/>
            <person name="Wu Y.W."/>
            <person name="Wang H.Y."/>
            <person name="Lin C.I."/>
            <person name="Wu C.S."/>
            <person name="Ke H.M."/>
            <person name="Chang L.Y."/>
            <person name="Hsu C.Y."/>
            <person name="Yang H.T."/>
            <person name="Sudianto E."/>
            <person name="Hsu M.H."/>
            <person name="Wu K.P."/>
            <person name="Wang L.N."/>
            <person name="Leebens-Mack J.H."/>
            <person name="Tsai I.J."/>
        </authorList>
    </citation>
    <scope>NUCLEOTIDE SEQUENCE [LARGE SCALE GENOMIC DNA]</scope>
    <source>
        <strain evidence="4">cv. Chaw 1501</strain>
        <tissue evidence="3">Young leaves</tissue>
    </source>
</reference>
<dbReference type="InterPro" id="IPR046960">
    <property type="entry name" value="PPR_At4g14850-like_plant"/>
</dbReference>
<keyword evidence="4" id="KW-1185">Reference proteome</keyword>